<feature type="region of interest" description="Disordered" evidence="1">
    <location>
        <begin position="1283"/>
        <end position="1306"/>
    </location>
</feature>
<dbReference type="Proteomes" id="UP000008141">
    <property type="component" value="Unassembled WGS sequence"/>
</dbReference>
<evidence type="ECO:0000259" key="3">
    <source>
        <dbReference type="Pfam" id="PF06025"/>
    </source>
</evidence>
<evidence type="ECO:0000313" key="4">
    <source>
        <dbReference type="EMBL" id="EFN53690.1"/>
    </source>
</evidence>
<feature type="compositionally biased region" description="Low complexity" evidence="1">
    <location>
        <begin position="90"/>
        <end position="115"/>
    </location>
</feature>
<dbReference type="STRING" id="554065.E1ZKG8"/>
<reference evidence="4 5" key="1">
    <citation type="journal article" date="2010" name="Plant Cell">
        <title>The Chlorella variabilis NC64A genome reveals adaptation to photosymbiosis, coevolution with viruses, and cryptic sex.</title>
        <authorList>
            <person name="Blanc G."/>
            <person name="Duncan G."/>
            <person name="Agarkova I."/>
            <person name="Borodovsky M."/>
            <person name="Gurnon J."/>
            <person name="Kuo A."/>
            <person name="Lindquist E."/>
            <person name="Lucas S."/>
            <person name="Pangilinan J."/>
            <person name="Polle J."/>
            <person name="Salamov A."/>
            <person name="Terry A."/>
            <person name="Yamada T."/>
            <person name="Dunigan D.D."/>
            <person name="Grigoriev I.V."/>
            <person name="Claverie J.M."/>
            <person name="Van Etten J.L."/>
        </authorList>
    </citation>
    <scope>NUCLEOTIDE SEQUENCE [LARGE SCALE GENOMIC DNA]</scope>
    <source>
        <strain evidence="4 5">NC64A</strain>
    </source>
</reference>
<dbReference type="KEGG" id="cvr:CHLNCDRAFT_136502"/>
<feature type="domain" description="DUF908" evidence="2">
    <location>
        <begin position="125"/>
        <end position="408"/>
    </location>
</feature>
<feature type="compositionally biased region" description="Pro residues" evidence="1">
    <location>
        <begin position="720"/>
        <end position="732"/>
    </location>
</feature>
<keyword evidence="5" id="KW-1185">Reference proteome</keyword>
<feature type="region of interest" description="Disordered" evidence="1">
    <location>
        <begin position="775"/>
        <end position="884"/>
    </location>
</feature>
<dbReference type="OrthoDB" id="515428at2759"/>
<evidence type="ECO:0000256" key="1">
    <source>
        <dbReference type="SAM" id="MobiDB-lite"/>
    </source>
</evidence>
<feature type="compositionally biased region" description="Low complexity" evidence="1">
    <location>
        <begin position="789"/>
        <end position="806"/>
    </location>
</feature>
<dbReference type="Pfam" id="PF06012">
    <property type="entry name" value="DUF908"/>
    <property type="match status" value="1"/>
</dbReference>
<proteinExistence type="predicted"/>
<feature type="region of interest" description="Disordered" evidence="1">
    <location>
        <begin position="550"/>
        <end position="569"/>
    </location>
</feature>
<feature type="compositionally biased region" description="Low complexity" evidence="1">
    <location>
        <begin position="813"/>
        <end position="860"/>
    </location>
</feature>
<gene>
    <name evidence="4" type="ORF">CHLNCDRAFT_136502</name>
</gene>
<evidence type="ECO:0008006" key="6">
    <source>
        <dbReference type="Google" id="ProtNLM"/>
    </source>
</evidence>
<feature type="domain" description="DUF913" evidence="3">
    <location>
        <begin position="582"/>
        <end position="931"/>
    </location>
</feature>
<accession>E1ZKG8</accession>
<evidence type="ECO:0000259" key="2">
    <source>
        <dbReference type="Pfam" id="PF06012"/>
    </source>
</evidence>
<feature type="compositionally biased region" description="Low complexity" evidence="1">
    <location>
        <begin position="555"/>
        <end position="569"/>
    </location>
</feature>
<evidence type="ECO:0000313" key="5">
    <source>
        <dbReference type="Proteomes" id="UP000008141"/>
    </source>
</evidence>
<organism evidence="5">
    <name type="scientific">Chlorella variabilis</name>
    <name type="common">Green alga</name>
    <dbReference type="NCBI Taxonomy" id="554065"/>
    <lineage>
        <taxon>Eukaryota</taxon>
        <taxon>Viridiplantae</taxon>
        <taxon>Chlorophyta</taxon>
        <taxon>core chlorophytes</taxon>
        <taxon>Trebouxiophyceae</taxon>
        <taxon>Chlorellales</taxon>
        <taxon>Chlorellaceae</taxon>
        <taxon>Chlorella clade</taxon>
        <taxon>Chlorella</taxon>
    </lineage>
</organism>
<dbReference type="Pfam" id="PF06025">
    <property type="entry name" value="DUF913"/>
    <property type="match status" value="1"/>
</dbReference>
<sequence>MLPEAVRAAVEAIVCQPLDLVGEALQGFAWEFESKGDVHHWVPLLDHFDAYFERHVKDRTDLQLQLEHEDGTPSPAAEAPSSGSGGRGPAGSASSSGAVPVQQQQQQQQQQQARQPDPPFPSPAVLEILRVTTLILEGCSNKHLYNSYEYLSLLLAAPDAAVVLATLQTLAAFVRKSSSPAARWGGTEDLNARLMVLAGSWGSGEEVPDLLSCARGSDLASPPTNLHFQFYAAAAAAAAAAAEGSAAEGAAAAEGGGAGGLRIIDIPAVDRLPESEHQILERLVREHGVPLDKRFALLHKIRVARAFAAAPPRQLLLRLRLLSFYVAFQSNPSPTDIMALFQAAPEFVQQLAALLRHEGEVADDIQTLALRSLAVQLLDRTRHGAVIAAIAGGEQSGLLALMLHRAVASLTGSEEVPVRYSLGFIEALLSMVGALVTSTSGTAALSDASLVPALLPLLEHREPSHLALVASTVRILEAFMDFSPPSSGLFRELGGLRIMVQRLRYEVDQPAEASSTAGAPASASATPTAASLAASPAAGAAAAGSGEAMLTEGGQQAAQQPAAAAQPPQKTVPYSRRLLLNKEFGGGLFSLAASVVADLIHHDPLVYRTLDEAGLPQAFLDSVAGGVIVSMEAVAAVPNTLMVLCLNSSGLQRVRRSKALRCFVPIFSSKQYVKALQGESAVVLGAGLDELLRHVPQLRPDGVDVVIRILRRLCMLGGEPNPPKPPPRPPAEAAPAQPAGEGAAAGAGAEAPAAAAAGQAAEGAAAGAAATEAEAPGAGAAGGGEAMETDGAAPPAEEAMEVEAPAQQPPAQQPQQDVAMAAEAGTEQAPAAAAADEAAAPADAAAAAAPAGEQQAQAAEAEAEPEEEEEEEEEEVVPEDPEAEGYLVECVTYTARMLETMLTSAETAKLFVERGGVELLLTLYRLPRLPPTFGSTNASHSLLVSFRVFTSQHASAQLPHIFSLLRGALLAQLDAALEAARAVGGACVPLLPTEQRDAYIRHVSSTEGLAALAAAVVRNASSVLKDISNGDMSVILKLGELERMVLWQAAVADEWKLEHEARKAAEEKAAAAAEAAGANGGDLEMSDAAGTSAAAAVPADAAAGSGAGPASPGLAAGMGGAAAGGKDKEKKRKGPEELSCDILLHFAHTARAFDQAVAKAIHVPVRRREEAAAQPSMAMRAAAVNLAVVLRRNFEFQGMGEPGDKGKAPAGEEAPSPFATPQARRVRYLSRVLDASFNVLFDGRRRTAHTLVYNFFMATGGMRSFLQQFGGCLELLRQLPPEPAASTAGAAGRESSSQQQQQQDIEMAEPFQAAAAAAAAGEAGGGAGGTGGTPAVTDPAKAYRQSVEATVGTFLVLMTNMRQAKGWGVRAGLG</sequence>
<dbReference type="PANTHER" id="PTHR45725:SF18">
    <property type="entry name" value="ORC1-LIKE AAA ATPASE DOMAIN-CONTAINING PROTEIN"/>
    <property type="match status" value="1"/>
</dbReference>
<dbReference type="InParanoid" id="E1ZKG8"/>
<feature type="compositionally biased region" description="Low complexity" evidence="1">
    <location>
        <begin position="73"/>
        <end position="82"/>
    </location>
</feature>
<dbReference type="PANTHER" id="PTHR45725">
    <property type="entry name" value="FORMIN HOMOLOGY 2 FAMILY MEMBER"/>
    <property type="match status" value="1"/>
</dbReference>
<feature type="region of interest" description="Disordered" evidence="1">
    <location>
        <begin position="718"/>
        <end position="747"/>
    </location>
</feature>
<dbReference type="InterPro" id="IPR051425">
    <property type="entry name" value="Formin_Homology"/>
</dbReference>
<dbReference type="RefSeq" id="XP_005845792.1">
    <property type="nucleotide sequence ID" value="XM_005845730.1"/>
</dbReference>
<feature type="compositionally biased region" description="Low complexity" evidence="1">
    <location>
        <begin position="733"/>
        <end position="747"/>
    </location>
</feature>
<feature type="region of interest" description="Disordered" evidence="1">
    <location>
        <begin position="69"/>
        <end position="122"/>
    </location>
</feature>
<dbReference type="EMBL" id="GL433850">
    <property type="protein sequence ID" value="EFN53690.1"/>
    <property type="molecule type" value="Genomic_DNA"/>
</dbReference>
<protein>
    <recommendedName>
        <fullName evidence="6">HECT-type E3 ubiquitin transferase</fullName>
    </recommendedName>
</protein>
<name>E1ZKG8_CHLVA</name>
<dbReference type="InterPro" id="IPR010314">
    <property type="entry name" value="E3_Ub_ligase_DUF913"/>
</dbReference>
<dbReference type="GeneID" id="17353057"/>
<dbReference type="eggNOG" id="KOG0939">
    <property type="taxonomic scope" value="Eukaryota"/>
</dbReference>
<feature type="compositionally biased region" description="Acidic residues" evidence="1">
    <location>
        <begin position="861"/>
        <end position="883"/>
    </location>
</feature>
<dbReference type="InterPro" id="IPR010309">
    <property type="entry name" value="E3_Ub_ligase_DUF908"/>
</dbReference>